<protein>
    <recommendedName>
        <fullName evidence="4">Cell division protein</fullName>
    </recommendedName>
</protein>
<feature type="transmembrane region" description="Helical" evidence="1">
    <location>
        <begin position="189"/>
        <end position="222"/>
    </location>
</feature>
<dbReference type="EMBL" id="AYYR01000067">
    <property type="protein sequence ID" value="KRM74859.1"/>
    <property type="molecule type" value="Genomic_DNA"/>
</dbReference>
<feature type="transmembrane region" description="Helical" evidence="1">
    <location>
        <begin position="283"/>
        <end position="301"/>
    </location>
</feature>
<sequence length="558" mass="63101">MKGDFMTVFKRWWHQRWFPISIIVLMAFLALVPQLITGSTIVGTDGIFHFNRFYETAKQISNLNFSYFQMNYGFQQSGRVINAVYGPYFAYIAGLLLVICRSWYRFQLVSTFAVYVIGGWGMFRLAQTAGARRNPSLIAALIFVNVGWLPRWGLDQNMSGMGAAILPYVIACGVVMVKRHDRPMQPIKLALLMAVLCQIHVLSTLMAFFILIPFWAVGLYYADSRAKMIRNTAIAVGITLLLSANVWGAMLSLYSHNSLALPHASSLAHNTLKMTWLKDKRRTVSRLLILLFAGQLGLLVVKRKHLSKLNWFISGLGFIVLWTTTSLFPWRLVHRLVPVLSSMLQFPVRLTVLAYPLLLCGLALTFSQPIRPVRLKQLVMIGAVLVTGLLIGTNVRQIARTSEQVQHHRVLRHLGGTLLIKRSPEQLREALSSQHPGILLQLAEKHSGDYLPVKHTSKKGTNSPGNLYEQQILWGHQFYKFTVLSGGRLEVQWRATTQLQYVIPVVTYYDSSLTLNGKTLKRSQYGRTHISAPVVWSHKGINTLILKYQTPIWVSGLL</sequence>
<evidence type="ECO:0000313" key="2">
    <source>
        <dbReference type="EMBL" id="KRM74859.1"/>
    </source>
</evidence>
<gene>
    <name evidence="2" type="ORF">FC82_GL002802</name>
</gene>
<feature type="transmembrane region" description="Helical" evidence="1">
    <location>
        <begin position="105"/>
        <end position="123"/>
    </location>
</feature>
<keyword evidence="1" id="KW-0472">Membrane</keyword>
<proteinExistence type="predicted"/>
<evidence type="ECO:0000256" key="1">
    <source>
        <dbReference type="SAM" id="Phobius"/>
    </source>
</evidence>
<evidence type="ECO:0008006" key="4">
    <source>
        <dbReference type="Google" id="ProtNLM"/>
    </source>
</evidence>
<feature type="transmembrane region" description="Helical" evidence="1">
    <location>
        <begin position="378"/>
        <end position="399"/>
    </location>
</feature>
<name>A0A0R2BEE4_SECCO</name>
<reference evidence="2 3" key="1">
    <citation type="journal article" date="2015" name="Genome Announc.">
        <title>Expanding the biotechnology potential of lactobacilli through comparative genomics of 213 strains and associated genera.</title>
        <authorList>
            <person name="Sun Z."/>
            <person name="Harris H.M."/>
            <person name="McCann A."/>
            <person name="Guo C."/>
            <person name="Argimon S."/>
            <person name="Zhang W."/>
            <person name="Yang X."/>
            <person name="Jeffery I.B."/>
            <person name="Cooney J.C."/>
            <person name="Kagawa T.F."/>
            <person name="Liu W."/>
            <person name="Song Y."/>
            <person name="Salvetti E."/>
            <person name="Wrobel A."/>
            <person name="Rasinkangas P."/>
            <person name="Parkhill J."/>
            <person name="Rea M.C."/>
            <person name="O'Sullivan O."/>
            <person name="Ritari J."/>
            <person name="Douillard F.P."/>
            <person name="Paul Ross R."/>
            <person name="Yang R."/>
            <person name="Briner A.E."/>
            <person name="Felis G.E."/>
            <person name="de Vos W.M."/>
            <person name="Barrangou R."/>
            <person name="Klaenhammer T.R."/>
            <person name="Caufield P.W."/>
            <person name="Cui Y."/>
            <person name="Zhang H."/>
            <person name="O'Toole P.W."/>
        </authorList>
    </citation>
    <scope>NUCLEOTIDE SEQUENCE [LARGE SCALE GENOMIC DNA]</scope>
    <source>
        <strain evidence="2 3">DSM 20515</strain>
    </source>
</reference>
<keyword evidence="1" id="KW-0812">Transmembrane</keyword>
<keyword evidence="1" id="KW-1133">Transmembrane helix</keyword>
<dbReference type="Proteomes" id="UP000051845">
    <property type="component" value="Unassembled WGS sequence"/>
</dbReference>
<dbReference type="PATRIC" id="fig|1423733.4.peg.2927"/>
<feature type="transmembrane region" description="Helical" evidence="1">
    <location>
        <begin position="20"/>
        <end position="42"/>
    </location>
</feature>
<feature type="transmembrane region" description="Helical" evidence="1">
    <location>
        <begin position="158"/>
        <end position="177"/>
    </location>
</feature>
<organism evidence="2 3">
    <name type="scientific">Secundilactobacillus collinoides DSM 20515 = JCM 1123</name>
    <dbReference type="NCBI Taxonomy" id="1423733"/>
    <lineage>
        <taxon>Bacteria</taxon>
        <taxon>Bacillati</taxon>
        <taxon>Bacillota</taxon>
        <taxon>Bacilli</taxon>
        <taxon>Lactobacillales</taxon>
        <taxon>Lactobacillaceae</taxon>
        <taxon>Secundilactobacillus</taxon>
    </lineage>
</organism>
<comment type="caution">
    <text evidence="2">The sequence shown here is derived from an EMBL/GenBank/DDBJ whole genome shotgun (WGS) entry which is preliminary data.</text>
</comment>
<feature type="transmembrane region" description="Helical" evidence="1">
    <location>
        <begin position="313"/>
        <end position="334"/>
    </location>
</feature>
<dbReference type="AlphaFoldDB" id="A0A0R2BEE4"/>
<feature type="transmembrane region" description="Helical" evidence="1">
    <location>
        <begin position="135"/>
        <end position="152"/>
    </location>
</feature>
<feature type="transmembrane region" description="Helical" evidence="1">
    <location>
        <begin position="234"/>
        <end position="254"/>
    </location>
</feature>
<feature type="transmembrane region" description="Helical" evidence="1">
    <location>
        <begin position="346"/>
        <end position="366"/>
    </location>
</feature>
<accession>A0A0R2BEE4</accession>
<feature type="transmembrane region" description="Helical" evidence="1">
    <location>
        <begin position="80"/>
        <end position="99"/>
    </location>
</feature>
<evidence type="ECO:0000313" key="3">
    <source>
        <dbReference type="Proteomes" id="UP000051845"/>
    </source>
</evidence>